<proteinExistence type="predicted"/>
<comment type="subcellular location">
    <subcellularLocation>
        <location evidence="1">Nucleus</location>
    </subcellularLocation>
</comment>
<sequence>MKHDTCVHELQAHSKEVYTKEVTHWPRDSEPQHEFYISKCLFIPLCVLRMWRKVHVFTHSQNIRNPFSPVGKFMASISFDRCVHIWATHMESLVHSSKGIELFSRFVGNKEALRLVHVLLEWKCHCLRLL</sequence>
<accession>A0A821LBF2</accession>
<evidence type="ECO:0000313" key="6">
    <source>
        <dbReference type="Proteomes" id="UP000663880"/>
    </source>
</evidence>
<organism evidence="5 6">
    <name type="scientific">Pieris macdunnoughi</name>
    <dbReference type="NCBI Taxonomy" id="345717"/>
    <lineage>
        <taxon>Eukaryota</taxon>
        <taxon>Metazoa</taxon>
        <taxon>Ecdysozoa</taxon>
        <taxon>Arthropoda</taxon>
        <taxon>Hexapoda</taxon>
        <taxon>Insecta</taxon>
        <taxon>Pterygota</taxon>
        <taxon>Neoptera</taxon>
        <taxon>Endopterygota</taxon>
        <taxon>Lepidoptera</taxon>
        <taxon>Glossata</taxon>
        <taxon>Ditrysia</taxon>
        <taxon>Papilionoidea</taxon>
        <taxon>Pieridae</taxon>
        <taxon>Pierinae</taxon>
        <taxon>Pieris</taxon>
    </lineage>
</organism>
<dbReference type="GO" id="GO:0006357">
    <property type="term" value="P:regulation of transcription by RNA polymerase II"/>
    <property type="evidence" value="ECO:0007669"/>
    <property type="project" value="TreeGrafter"/>
</dbReference>
<keyword evidence="6" id="KW-1185">Reference proteome</keyword>
<dbReference type="PANTHER" id="PTHR22846">
    <property type="entry name" value="WD40 REPEAT PROTEIN"/>
    <property type="match status" value="1"/>
</dbReference>
<keyword evidence="2" id="KW-0853">WD repeat</keyword>
<dbReference type="InterPro" id="IPR036322">
    <property type="entry name" value="WD40_repeat_dom_sf"/>
</dbReference>
<evidence type="ECO:0000256" key="4">
    <source>
        <dbReference type="ARBA" id="ARBA00023242"/>
    </source>
</evidence>
<comment type="caution">
    <text evidence="5">The sequence shown here is derived from an EMBL/GenBank/DDBJ whole genome shotgun (WGS) entry which is preliminary data.</text>
</comment>
<evidence type="ECO:0000256" key="3">
    <source>
        <dbReference type="ARBA" id="ARBA00022737"/>
    </source>
</evidence>
<dbReference type="PANTHER" id="PTHR22846:SF2">
    <property type="entry name" value="F-BOX-LIKE_WD REPEAT-CONTAINING PROTEIN EBI"/>
    <property type="match status" value="1"/>
</dbReference>
<name>A0A821LBF2_9NEOP</name>
<gene>
    <name evidence="5" type="ORF">PMACD_LOCUS503</name>
</gene>
<reference evidence="5" key="1">
    <citation type="submission" date="2021-02" db="EMBL/GenBank/DDBJ databases">
        <authorList>
            <person name="Steward A R."/>
        </authorList>
    </citation>
    <scope>NUCLEOTIDE SEQUENCE</scope>
</reference>
<dbReference type="Proteomes" id="UP000663880">
    <property type="component" value="Unassembled WGS sequence"/>
</dbReference>
<dbReference type="InterPro" id="IPR045183">
    <property type="entry name" value="Ebi-like"/>
</dbReference>
<protein>
    <submittedName>
        <fullName evidence="5">Uncharacterized protein</fullName>
    </submittedName>
</protein>
<dbReference type="SUPFAM" id="SSF50978">
    <property type="entry name" value="WD40 repeat-like"/>
    <property type="match status" value="1"/>
</dbReference>
<evidence type="ECO:0000313" key="5">
    <source>
        <dbReference type="EMBL" id="CAF4748304.1"/>
    </source>
</evidence>
<dbReference type="GO" id="GO:0003714">
    <property type="term" value="F:transcription corepressor activity"/>
    <property type="evidence" value="ECO:0007669"/>
    <property type="project" value="InterPro"/>
</dbReference>
<keyword evidence="3" id="KW-0677">Repeat</keyword>
<evidence type="ECO:0000256" key="2">
    <source>
        <dbReference type="ARBA" id="ARBA00022574"/>
    </source>
</evidence>
<dbReference type="InterPro" id="IPR015943">
    <property type="entry name" value="WD40/YVTN_repeat-like_dom_sf"/>
</dbReference>
<dbReference type="AlphaFoldDB" id="A0A821LBF2"/>
<evidence type="ECO:0000256" key="1">
    <source>
        <dbReference type="ARBA" id="ARBA00004123"/>
    </source>
</evidence>
<keyword evidence="4" id="KW-0539">Nucleus</keyword>
<dbReference type="GO" id="GO:0000118">
    <property type="term" value="C:histone deacetylase complex"/>
    <property type="evidence" value="ECO:0007669"/>
    <property type="project" value="TreeGrafter"/>
</dbReference>
<dbReference type="Gene3D" id="2.130.10.10">
    <property type="entry name" value="YVTN repeat-like/Quinoprotein amine dehydrogenase"/>
    <property type="match status" value="1"/>
</dbReference>
<dbReference type="OrthoDB" id="1367865at2759"/>
<dbReference type="EMBL" id="CAJOBZ010000001">
    <property type="protein sequence ID" value="CAF4748304.1"/>
    <property type="molecule type" value="Genomic_DNA"/>
</dbReference>